<evidence type="ECO:0000313" key="1">
    <source>
        <dbReference type="EMBL" id="RCS70870.1"/>
    </source>
</evidence>
<evidence type="ECO:0000313" key="2">
    <source>
        <dbReference type="Proteomes" id="UP000252479"/>
    </source>
</evidence>
<dbReference type="Proteomes" id="UP000252479">
    <property type="component" value="Unassembled WGS sequence"/>
</dbReference>
<reference evidence="1 2" key="1">
    <citation type="journal article" date="2017" name="Elife">
        <title>Extensive horizontal gene transfer in cheese-associated bacteria.</title>
        <authorList>
            <person name="Bonham K.S."/>
            <person name="Wolfe B.E."/>
            <person name="Dutton R.J."/>
        </authorList>
    </citation>
    <scope>NUCLEOTIDE SEQUENCE [LARGE SCALE GENOMIC DNA]</scope>
    <source>
        <strain evidence="1 2">JB196</strain>
    </source>
</reference>
<organism evidence="1 2">
    <name type="scientific">Vibrio casei</name>
    <dbReference type="NCBI Taxonomy" id="673372"/>
    <lineage>
        <taxon>Bacteria</taxon>
        <taxon>Pseudomonadati</taxon>
        <taxon>Pseudomonadota</taxon>
        <taxon>Gammaproteobacteria</taxon>
        <taxon>Vibrionales</taxon>
        <taxon>Vibrionaceae</taxon>
        <taxon>Vibrio</taxon>
    </lineage>
</organism>
<name>A0A368LJE7_9VIBR</name>
<comment type="caution">
    <text evidence="1">The sequence shown here is derived from an EMBL/GenBank/DDBJ whole genome shotgun (WGS) entry which is preliminary data.</text>
</comment>
<dbReference type="EMBL" id="QPGL01000002">
    <property type="protein sequence ID" value="RCS70870.1"/>
    <property type="molecule type" value="Genomic_DNA"/>
</dbReference>
<keyword evidence="2" id="KW-1185">Reference proteome</keyword>
<sequence length="68" mass="7452">MKISLIVTLYVICGIFNSNIAANNHIAMFSGSFYYGVSSQYSILITKTIPVSISRVSSDSQKVFALQI</sequence>
<protein>
    <submittedName>
        <fullName evidence="1">Uncharacterized protein</fullName>
    </submittedName>
</protein>
<accession>A0A368LJE7</accession>
<proteinExistence type="predicted"/>
<gene>
    <name evidence="1" type="ORF">CIK83_15895</name>
</gene>
<dbReference type="AlphaFoldDB" id="A0A368LJE7"/>